<keyword evidence="27" id="KW-1185">Reference proteome</keyword>
<feature type="domain" description="Integrase catalytic" evidence="25">
    <location>
        <begin position="744"/>
        <end position="907"/>
    </location>
</feature>
<evidence type="ECO:0000256" key="3">
    <source>
        <dbReference type="ARBA" id="ARBA00022612"/>
    </source>
</evidence>
<evidence type="ECO:0000256" key="18">
    <source>
        <dbReference type="ARBA" id="ARBA00023125"/>
    </source>
</evidence>
<dbReference type="PANTHER" id="PTHR42648">
    <property type="entry name" value="TRANSPOSASE, PUTATIVE-RELATED"/>
    <property type="match status" value="1"/>
</dbReference>
<feature type="compositionally biased region" description="Low complexity" evidence="23">
    <location>
        <begin position="619"/>
        <end position="635"/>
    </location>
</feature>
<dbReference type="GO" id="GO:0015074">
    <property type="term" value="P:DNA integration"/>
    <property type="evidence" value="ECO:0007669"/>
    <property type="project" value="UniProtKB-KW"/>
</dbReference>
<evidence type="ECO:0000313" key="26">
    <source>
        <dbReference type="EMBL" id="KYK59555.1"/>
    </source>
</evidence>
<protein>
    <recommendedName>
        <fullName evidence="25">Integrase catalytic domain-containing protein</fullName>
    </recommendedName>
</protein>
<evidence type="ECO:0000256" key="20">
    <source>
        <dbReference type="ARBA" id="ARBA00048173"/>
    </source>
</evidence>
<evidence type="ECO:0000256" key="8">
    <source>
        <dbReference type="ARBA" id="ARBA00022741"/>
    </source>
</evidence>
<keyword evidence="5" id="KW-0548">Nucleotidyltransferase</keyword>
<evidence type="ECO:0000256" key="21">
    <source>
        <dbReference type="ARBA" id="ARBA00049244"/>
    </source>
</evidence>
<feature type="region of interest" description="Disordered" evidence="23">
    <location>
        <begin position="572"/>
        <end position="645"/>
    </location>
</feature>
<dbReference type="GO" id="GO:0003887">
    <property type="term" value="F:DNA-directed DNA polymerase activity"/>
    <property type="evidence" value="ECO:0007669"/>
    <property type="project" value="UniProtKB-KW"/>
</dbReference>
<name>A0A151GR13_DRECN</name>
<keyword evidence="16" id="KW-0808">Transferase</keyword>
<dbReference type="Gene3D" id="3.30.420.10">
    <property type="entry name" value="Ribonuclease H-like superfamily/Ribonuclease H"/>
    <property type="match status" value="1"/>
</dbReference>
<keyword evidence="24" id="KW-0812">Transmembrane</keyword>
<keyword evidence="4" id="KW-0645">Protease</keyword>
<evidence type="ECO:0000256" key="12">
    <source>
        <dbReference type="ARBA" id="ARBA00022842"/>
    </source>
</evidence>
<gene>
    <name evidence="26" type="ORF">DCS_00685</name>
</gene>
<keyword evidence="14" id="KW-0229">DNA integration</keyword>
<feature type="compositionally biased region" description="Low complexity" evidence="23">
    <location>
        <begin position="328"/>
        <end position="341"/>
    </location>
</feature>
<dbReference type="Pfam" id="PF13976">
    <property type="entry name" value="gag_pre-integrs"/>
    <property type="match status" value="1"/>
</dbReference>
<dbReference type="InterPro" id="IPR001584">
    <property type="entry name" value="Integrase_cat-core"/>
</dbReference>
<dbReference type="Proteomes" id="UP000076580">
    <property type="component" value="Chromosome 01"/>
</dbReference>
<evidence type="ECO:0000256" key="15">
    <source>
        <dbReference type="ARBA" id="ARBA00022918"/>
    </source>
</evidence>
<dbReference type="InterPro" id="IPR054722">
    <property type="entry name" value="PolX-like_BBD"/>
</dbReference>
<evidence type="ECO:0000256" key="2">
    <source>
        <dbReference type="ARBA" id="ARBA00022578"/>
    </source>
</evidence>
<comment type="catalytic activity">
    <reaction evidence="20">
        <text>DNA(n) + a 2'-deoxyribonucleoside 5'-triphosphate = DNA(n+1) + diphosphate</text>
        <dbReference type="Rhea" id="RHEA:22508"/>
        <dbReference type="Rhea" id="RHEA-COMP:17339"/>
        <dbReference type="Rhea" id="RHEA-COMP:17340"/>
        <dbReference type="ChEBI" id="CHEBI:33019"/>
        <dbReference type="ChEBI" id="CHEBI:61560"/>
        <dbReference type="ChEBI" id="CHEBI:173112"/>
        <dbReference type="EC" id="2.7.7.49"/>
    </reaction>
</comment>
<dbReference type="GO" id="GO:0046872">
    <property type="term" value="F:metal ion binding"/>
    <property type="evidence" value="ECO:0007669"/>
    <property type="project" value="UniProtKB-KW"/>
</dbReference>
<keyword evidence="8" id="KW-0547">Nucleotide-binding</keyword>
<dbReference type="InterPro" id="IPR012337">
    <property type="entry name" value="RNaseH-like_sf"/>
</dbReference>
<feature type="transmembrane region" description="Helical" evidence="24">
    <location>
        <begin position="871"/>
        <end position="892"/>
    </location>
</feature>
<dbReference type="GO" id="GO:0008233">
    <property type="term" value="F:peptidase activity"/>
    <property type="evidence" value="ECO:0007669"/>
    <property type="project" value="UniProtKB-KW"/>
</dbReference>
<dbReference type="InterPro" id="IPR039537">
    <property type="entry name" value="Retrotran_Ty1/copia-like"/>
</dbReference>
<keyword evidence="10" id="KW-0378">Hydrolase</keyword>
<keyword evidence="18" id="KW-0238">DNA-binding</keyword>
<dbReference type="GO" id="GO:0006508">
    <property type="term" value="P:proteolysis"/>
    <property type="evidence" value="ECO:0007669"/>
    <property type="project" value="UniProtKB-KW"/>
</dbReference>
<dbReference type="GO" id="GO:0004519">
    <property type="term" value="F:endonuclease activity"/>
    <property type="evidence" value="ECO:0007669"/>
    <property type="project" value="UniProtKB-KW"/>
</dbReference>
<evidence type="ECO:0000259" key="25">
    <source>
        <dbReference type="PROSITE" id="PS50994"/>
    </source>
</evidence>
<evidence type="ECO:0000256" key="10">
    <source>
        <dbReference type="ARBA" id="ARBA00022801"/>
    </source>
</evidence>
<dbReference type="InParanoid" id="A0A151GR13"/>
<sequence>MDSTKEGQATKTPIMSELEAIIQRQQLQYDDLSNRFNQLTEQLNNTIIPIQKRLDKIEPEHTPIQGIPTHSSGTTTTEVTDLSSNIELSKKVFLFPEYAKLKDTKNFDLWEQSLSIQLGSLRLEEFLKNPSIAISYSHHNQCSLLILLRDSCSEGPRASIAWIHNPTDAYLSLKQQYSKGQAAQRCNLYDSYHNLTLKGYKGTLEAFNSEFNSCLTRLQLTGVSIDPLDQANRYLTTVGPVFSQWAAIQRNNLQTNAVLGINTTSLNLQYLQTNLLEEHQNPDSPSFQAFSHRITQLSKTPDNRSTRPSQPNRPNRTNRPNRPKSPDNRPNQPNQPNSPNRPNRPKRYNRTKNYTPDKGTTSFLTGDYSLSTGCMGLPDSCQESDTDSDSEQELVLLPDLGNIGMTYRVDDDDTYRMGLLYDTGSTCHLVNNRLKFTTFRPIAKSQAKPITTGGGPIYPKGIGCAEFTVLIRTNPSVYGTLVLQEALYIPKLEVSIVSGIRHYASGGTLIKEHLYNSNRQLCGLLNFQKHGFFLQQQGQQTPYLTKSDTSHSSYYSSYGIIVEIPSQPPPWATEAEDWSAPSTVPRSAPSTVPRSAPSPVPRSAPSPVPRSAPSPVPRSAPRSVPSPTVSSATPRDLTKATLFKDPIEDPIPIEATDQLVVPTTSLGEQVLPTTCSESNNQSYQRLLQQAGIWHIRLGHISLPLLKKTSSITTGLPDFSTIQAADFQCLACIQAKSTRRQSRDPIDDPDQVLDSIAGDTFGIRPVSYDRKSVGLILIDRKSRFRWVLILPNKEGSTVLQAIRNLFKSLKRQYNCYPKQLFFDEGTEINTLLQTWLGKKGILFDTSCPYTPEQNGLAERSIRVILDRLRATMIWAGLPLFLWSAVLPAIVNLVNYTAISNRDLSPTNY</sequence>
<dbReference type="RefSeq" id="XP_040658907.1">
    <property type="nucleotide sequence ID" value="XM_040798024.1"/>
</dbReference>
<evidence type="ECO:0000256" key="9">
    <source>
        <dbReference type="ARBA" id="ARBA00022759"/>
    </source>
</evidence>
<feature type="coiled-coil region" evidence="22">
    <location>
        <begin position="15"/>
        <end position="42"/>
    </location>
</feature>
<keyword evidence="24" id="KW-1133">Transmembrane helix</keyword>
<keyword evidence="22" id="KW-0175">Coiled coil</keyword>
<evidence type="ECO:0000256" key="4">
    <source>
        <dbReference type="ARBA" id="ARBA00022670"/>
    </source>
</evidence>
<proteinExistence type="predicted"/>
<evidence type="ECO:0000256" key="11">
    <source>
        <dbReference type="ARBA" id="ARBA00022840"/>
    </source>
</evidence>
<evidence type="ECO:0000256" key="5">
    <source>
        <dbReference type="ARBA" id="ARBA00022695"/>
    </source>
</evidence>
<feature type="compositionally biased region" description="Pro residues" evidence="23">
    <location>
        <begin position="596"/>
        <end position="618"/>
    </location>
</feature>
<evidence type="ECO:0000256" key="13">
    <source>
        <dbReference type="ARBA" id="ARBA00022884"/>
    </source>
</evidence>
<comment type="catalytic activity">
    <reaction evidence="21">
        <text>DNA(n) + a 2'-deoxyribonucleoside 5'-triphosphate = DNA(n+1) + diphosphate</text>
        <dbReference type="Rhea" id="RHEA:22508"/>
        <dbReference type="Rhea" id="RHEA-COMP:17339"/>
        <dbReference type="Rhea" id="RHEA-COMP:17340"/>
        <dbReference type="ChEBI" id="CHEBI:33019"/>
        <dbReference type="ChEBI" id="CHEBI:61560"/>
        <dbReference type="ChEBI" id="CHEBI:173112"/>
        <dbReference type="EC" id="2.7.7.7"/>
    </reaction>
</comment>
<keyword evidence="15" id="KW-0695">RNA-directed DNA polymerase</keyword>
<keyword evidence="9" id="KW-0255">Endonuclease</keyword>
<dbReference type="GO" id="GO:0003677">
    <property type="term" value="F:DNA binding"/>
    <property type="evidence" value="ECO:0007669"/>
    <property type="project" value="UniProtKB-KW"/>
</dbReference>
<evidence type="ECO:0000256" key="24">
    <source>
        <dbReference type="SAM" id="Phobius"/>
    </source>
</evidence>
<keyword evidence="12" id="KW-0460">Magnesium</keyword>
<dbReference type="SUPFAM" id="SSF53098">
    <property type="entry name" value="Ribonuclease H-like"/>
    <property type="match status" value="1"/>
</dbReference>
<evidence type="ECO:0000256" key="16">
    <source>
        <dbReference type="ARBA" id="ARBA00022932"/>
    </source>
</evidence>
<feature type="compositionally biased region" description="Polar residues" evidence="23">
    <location>
        <begin position="351"/>
        <end position="363"/>
    </location>
</feature>
<keyword evidence="16" id="KW-0239">DNA-directed DNA polymerase</keyword>
<evidence type="ECO:0000256" key="19">
    <source>
        <dbReference type="ARBA" id="ARBA00023172"/>
    </source>
</evidence>
<dbReference type="GO" id="GO:0005634">
    <property type="term" value="C:nucleus"/>
    <property type="evidence" value="ECO:0007669"/>
    <property type="project" value="UniProtKB-ARBA"/>
</dbReference>
<accession>A0A151GR13</accession>
<evidence type="ECO:0000313" key="27">
    <source>
        <dbReference type="Proteomes" id="UP000076580"/>
    </source>
</evidence>
<comment type="caution">
    <text evidence="26">The sequence shown here is derived from an EMBL/GenBank/DDBJ whole genome shotgun (WGS) entry which is preliminary data.</text>
</comment>
<evidence type="ECO:0000256" key="17">
    <source>
        <dbReference type="ARBA" id="ARBA00023113"/>
    </source>
</evidence>
<dbReference type="GeneID" id="63713328"/>
<keyword evidence="13" id="KW-0694">RNA-binding</keyword>
<evidence type="ECO:0000256" key="6">
    <source>
        <dbReference type="ARBA" id="ARBA00022722"/>
    </source>
</evidence>
<keyword evidence="11" id="KW-0067">ATP-binding</keyword>
<dbReference type="STRING" id="98403.A0A151GR13"/>
<dbReference type="PROSITE" id="PS50994">
    <property type="entry name" value="INTEGRASE"/>
    <property type="match status" value="1"/>
</dbReference>
<keyword evidence="19" id="KW-0233">DNA recombination</keyword>
<dbReference type="InterPro" id="IPR025724">
    <property type="entry name" value="GAG-pre-integrase_dom"/>
</dbReference>
<evidence type="ECO:0000256" key="23">
    <source>
        <dbReference type="SAM" id="MobiDB-lite"/>
    </source>
</evidence>
<dbReference type="GO" id="GO:0032196">
    <property type="term" value="P:transposition"/>
    <property type="evidence" value="ECO:0007669"/>
    <property type="project" value="UniProtKB-KW"/>
</dbReference>
<evidence type="ECO:0000256" key="22">
    <source>
        <dbReference type="SAM" id="Coils"/>
    </source>
</evidence>
<keyword evidence="2" id="KW-0815">Transposition</keyword>
<dbReference type="Pfam" id="PF22936">
    <property type="entry name" value="Pol_BBD"/>
    <property type="match status" value="1"/>
</dbReference>
<evidence type="ECO:0000256" key="1">
    <source>
        <dbReference type="ARBA" id="ARBA00002180"/>
    </source>
</evidence>
<dbReference type="AlphaFoldDB" id="A0A151GR13"/>
<reference evidence="26 27" key="1">
    <citation type="journal article" date="2016" name="Sci. Rep.">
        <title>Insights into Adaptations to a Near-Obligate Nematode Endoparasitic Lifestyle from the Finished Genome of Drechmeria coniospora.</title>
        <authorList>
            <person name="Zhang L."/>
            <person name="Zhou Z."/>
            <person name="Guo Q."/>
            <person name="Fokkens L."/>
            <person name="Miskei M."/>
            <person name="Pocsi I."/>
            <person name="Zhang W."/>
            <person name="Chen M."/>
            <person name="Wang L."/>
            <person name="Sun Y."/>
            <person name="Donzelli B.G."/>
            <person name="Gibson D.M."/>
            <person name="Nelson D.R."/>
            <person name="Luo J.G."/>
            <person name="Rep M."/>
            <person name="Liu H."/>
            <person name="Yang S."/>
            <person name="Wang J."/>
            <person name="Krasnoff S.B."/>
            <person name="Xu Y."/>
            <person name="Molnar I."/>
            <person name="Lin M."/>
        </authorList>
    </citation>
    <scope>NUCLEOTIDE SEQUENCE [LARGE SCALE GENOMIC DNA]</scope>
    <source>
        <strain evidence="26 27">ARSEF 6962</strain>
    </source>
</reference>
<dbReference type="InterPro" id="IPR036397">
    <property type="entry name" value="RNaseH_sf"/>
</dbReference>
<dbReference type="GO" id="GO:0006310">
    <property type="term" value="P:DNA recombination"/>
    <property type="evidence" value="ECO:0007669"/>
    <property type="project" value="UniProtKB-KW"/>
</dbReference>
<keyword evidence="17" id="KW-0917">Virion maturation</keyword>
<keyword evidence="24" id="KW-0472">Membrane</keyword>
<dbReference type="GO" id="GO:0003964">
    <property type="term" value="F:RNA-directed DNA polymerase activity"/>
    <property type="evidence" value="ECO:0007669"/>
    <property type="project" value="UniProtKB-KW"/>
</dbReference>
<evidence type="ECO:0000256" key="7">
    <source>
        <dbReference type="ARBA" id="ARBA00022723"/>
    </source>
</evidence>
<feature type="compositionally biased region" description="Low complexity" evidence="23">
    <location>
        <begin position="584"/>
        <end position="595"/>
    </location>
</feature>
<feature type="region of interest" description="Disordered" evidence="23">
    <location>
        <begin position="296"/>
        <end position="363"/>
    </location>
</feature>
<dbReference type="PANTHER" id="PTHR42648:SF11">
    <property type="entry name" value="TRANSPOSON TY4-P GAG-POL POLYPROTEIN"/>
    <property type="match status" value="1"/>
</dbReference>
<dbReference type="GO" id="GO:0005524">
    <property type="term" value="F:ATP binding"/>
    <property type="evidence" value="ECO:0007669"/>
    <property type="project" value="UniProtKB-KW"/>
</dbReference>
<comment type="function">
    <text evidence="1">The aspartyl protease (PR) mediates the proteolytic cleavages of the Gag and Gag-Pol polyproteins after assembly of the VLP.</text>
</comment>
<organism evidence="26 27">
    <name type="scientific">Drechmeria coniospora</name>
    <name type="common">Nematophagous fungus</name>
    <name type="synonym">Meria coniospora</name>
    <dbReference type="NCBI Taxonomy" id="98403"/>
    <lineage>
        <taxon>Eukaryota</taxon>
        <taxon>Fungi</taxon>
        <taxon>Dikarya</taxon>
        <taxon>Ascomycota</taxon>
        <taxon>Pezizomycotina</taxon>
        <taxon>Sordariomycetes</taxon>
        <taxon>Hypocreomycetidae</taxon>
        <taxon>Hypocreales</taxon>
        <taxon>Ophiocordycipitaceae</taxon>
        <taxon>Drechmeria</taxon>
    </lineage>
</organism>
<evidence type="ECO:0000256" key="14">
    <source>
        <dbReference type="ARBA" id="ARBA00022908"/>
    </source>
</evidence>
<dbReference type="EMBL" id="LAYC01000001">
    <property type="protein sequence ID" value="KYK59555.1"/>
    <property type="molecule type" value="Genomic_DNA"/>
</dbReference>
<dbReference type="GO" id="GO:0003723">
    <property type="term" value="F:RNA binding"/>
    <property type="evidence" value="ECO:0007669"/>
    <property type="project" value="UniProtKB-KW"/>
</dbReference>
<keyword evidence="6" id="KW-0540">Nuclease</keyword>
<feature type="compositionally biased region" description="Low complexity" evidence="23">
    <location>
        <begin position="306"/>
        <end position="320"/>
    </location>
</feature>
<keyword evidence="3" id="KW-1188">Viral release from host cell</keyword>
<keyword evidence="7" id="KW-0479">Metal-binding</keyword>